<dbReference type="SUPFAM" id="SSF47336">
    <property type="entry name" value="ACP-like"/>
    <property type="match status" value="2"/>
</dbReference>
<dbReference type="SUPFAM" id="SSF56801">
    <property type="entry name" value="Acetyl-CoA synthetase-like"/>
    <property type="match status" value="2"/>
</dbReference>
<accession>A0A8J3JEC4</accession>
<dbReference type="CDD" id="cd05930">
    <property type="entry name" value="A_NRPS"/>
    <property type="match status" value="1"/>
</dbReference>
<protein>
    <recommendedName>
        <fullName evidence="4">Carrier domain-containing protein</fullName>
    </recommendedName>
</protein>
<dbReference type="PROSITE" id="PS00012">
    <property type="entry name" value="PHOSPHOPANTETHEINE"/>
    <property type="match status" value="2"/>
</dbReference>
<dbReference type="InterPro" id="IPR023213">
    <property type="entry name" value="CAT-like_dom_sf"/>
</dbReference>
<dbReference type="NCBIfam" id="TIGR01733">
    <property type="entry name" value="AA-adenyl-dom"/>
    <property type="match status" value="2"/>
</dbReference>
<dbReference type="GO" id="GO:0044550">
    <property type="term" value="P:secondary metabolite biosynthetic process"/>
    <property type="evidence" value="ECO:0007669"/>
    <property type="project" value="TreeGrafter"/>
</dbReference>
<dbReference type="PROSITE" id="PS50075">
    <property type="entry name" value="CARRIER"/>
    <property type="match status" value="2"/>
</dbReference>
<dbReference type="Gene3D" id="3.30.559.10">
    <property type="entry name" value="Chloramphenicol acetyltransferase-like domain"/>
    <property type="match status" value="1"/>
</dbReference>
<dbReference type="InterPro" id="IPR001242">
    <property type="entry name" value="Condensation_dom"/>
</dbReference>
<dbReference type="GO" id="GO:0005737">
    <property type="term" value="C:cytoplasm"/>
    <property type="evidence" value="ECO:0007669"/>
    <property type="project" value="TreeGrafter"/>
</dbReference>
<organism evidence="5 6">
    <name type="scientific">Catellatospora bangladeshensis</name>
    <dbReference type="NCBI Taxonomy" id="310355"/>
    <lineage>
        <taxon>Bacteria</taxon>
        <taxon>Bacillati</taxon>
        <taxon>Actinomycetota</taxon>
        <taxon>Actinomycetes</taxon>
        <taxon>Micromonosporales</taxon>
        <taxon>Micromonosporaceae</taxon>
        <taxon>Catellatospora</taxon>
    </lineage>
</organism>
<dbReference type="InterPro" id="IPR020845">
    <property type="entry name" value="AMP-binding_CS"/>
</dbReference>
<dbReference type="Gene3D" id="3.30.300.30">
    <property type="match status" value="2"/>
</dbReference>
<dbReference type="InterPro" id="IPR025110">
    <property type="entry name" value="AMP-bd_C"/>
</dbReference>
<dbReference type="InterPro" id="IPR036736">
    <property type="entry name" value="ACP-like_sf"/>
</dbReference>
<dbReference type="GO" id="GO:0031177">
    <property type="term" value="F:phosphopantetheine binding"/>
    <property type="evidence" value="ECO:0007669"/>
    <property type="project" value="InterPro"/>
</dbReference>
<dbReference type="InterPro" id="IPR042099">
    <property type="entry name" value="ANL_N_sf"/>
</dbReference>
<dbReference type="GO" id="GO:0003824">
    <property type="term" value="F:catalytic activity"/>
    <property type="evidence" value="ECO:0007669"/>
    <property type="project" value="InterPro"/>
</dbReference>
<dbReference type="InterPro" id="IPR006162">
    <property type="entry name" value="Ppantetheine_attach_site"/>
</dbReference>
<comment type="caution">
    <text evidence="5">The sequence shown here is derived from an EMBL/GenBank/DDBJ whole genome shotgun (WGS) entry which is preliminary data.</text>
</comment>
<dbReference type="Gene3D" id="3.40.50.12780">
    <property type="entry name" value="N-terminal domain of ligase-like"/>
    <property type="match status" value="1"/>
</dbReference>
<dbReference type="InterPro" id="IPR010071">
    <property type="entry name" value="AA_adenyl_dom"/>
</dbReference>
<evidence type="ECO:0000313" key="5">
    <source>
        <dbReference type="EMBL" id="GIF82896.1"/>
    </source>
</evidence>
<dbReference type="Gene3D" id="3.40.50.1820">
    <property type="entry name" value="alpha/beta hydrolase"/>
    <property type="match status" value="1"/>
</dbReference>
<dbReference type="Pfam" id="PF13193">
    <property type="entry name" value="AMP-binding_C"/>
    <property type="match status" value="2"/>
</dbReference>
<dbReference type="Gene3D" id="2.30.38.10">
    <property type="entry name" value="Luciferase, Domain 3"/>
    <property type="match status" value="1"/>
</dbReference>
<dbReference type="Proteomes" id="UP000601223">
    <property type="component" value="Unassembled WGS sequence"/>
</dbReference>
<evidence type="ECO:0000256" key="1">
    <source>
        <dbReference type="ARBA" id="ARBA00001957"/>
    </source>
</evidence>
<dbReference type="FunFam" id="3.40.50.980:FF:000001">
    <property type="entry name" value="Non-ribosomal peptide synthetase"/>
    <property type="match status" value="1"/>
</dbReference>
<dbReference type="Pfam" id="PF00501">
    <property type="entry name" value="AMP-binding"/>
    <property type="match status" value="2"/>
</dbReference>
<dbReference type="Gene3D" id="3.30.559.30">
    <property type="entry name" value="Nonribosomal peptide synthetase, condensation domain"/>
    <property type="match status" value="1"/>
</dbReference>
<dbReference type="InterPro" id="IPR045851">
    <property type="entry name" value="AMP-bd_C_sf"/>
</dbReference>
<keyword evidence="3" id="KW-0597">Phosphoprotein</keyword>
<keyword evidence="2" id="KW-0596">Phosphopantetheine</keyword>
<dbReference type="Pfam" id="PF00668">
    <property type="entry name" value="Condensation"/>
    <property type="match status" value="1"/>
</dbReference>
<keyword evidence="6" id="KW-1185">Reference proteome</keyword>
<dbReference type="SUPFAM" id="SSF52777">
    <property type="entry name" value="CoA-dependent acyltransferases"/>
    <property type="match status" value="2"/>
</dbReference>
<reference evidence="5 6" key="1">
    <citation type="submission" date="2021-01" db="EMBL/GenBank/DDBJ databases">
        <title>Whole genome shotgun sequence of Catellatospora bangladeshensis NBRC 107357.</title>
        <authorList>
            <person name="Komaki H."/>
            <person name="Tamura T."/>
        </authorList>
    </citation>
    <scope>NUCLEOTIDE SEQUENCE [LARGE SCALE GENOMIC DNA]</scope>
    <source>
        <strain evidence="5 6">NBRC 107357</strain>
    </source>
</reference>
<dbReference type="Pfam" id="PF00550">
    <property type="entry name" value="PP-binding"/>
    <property type="match status" value="2"/>
</dbReference>
<comment type="cofactor">
    <cofactor evidence="1">
        <name>pantetheine 4'-phosphate</name>
        <dbReference type="ChEBI" id="CHEBI:47942"/>
    </cofactor>
</comment>
<evidence type="ECO:0000256" key="2">
    <source>
        <dbReference type="ARBA" id="ARBA00022450"/>
    </source>
</evidence>
<dbReference type="EMBL" id="BONF01000025">
    <property type="protein sequence ID" value="GIF82896.1"/>
    <property type="molecule type" value="Genomic_DNA"/>
</dbReference>
<dbReference type="GO" id="GO:0043041">
    <property type="term" value="P:amino acid activation for nonribosomal peptide biosynthetic process"/>
    <property type="evidence" value="ECO:0007669"/>
    <property type="project" value="TreeGrafter"/>
</dbReference>
<dbReference type="RefSeq" id="WP_203748846.1">
    <property type="nucleotide sequence ID" value="NZ_BONF01000025.1"/>
</dbReference>
<dbReference type="InterPro" id="IPR020806">
    <property type="entry name" value="PKS_PP-bd"/>
</dbReference>
<dbReference type="PROSITE" id="PS00455">
    <property type="entry name" value="AMP_BINDING"/>
    <property type="match status" value="2"/>
</dbReference>
<evidence type="ECO:0000259" key="4">
    <source>
        <dbReference type="PROSITE" id="PS50075"/>
    </source>
</evidence>
<dbReference type="InterPro" id="IPR009081">
    <property type="entry name" value="PP-bd_ACP"/>
</dbReference>
<dbReference type="PANTHER" id="PTHR45527:SF1">
    <property type="entry name" value="FATTY ACID SYNTHASE"/>
    <property type="match status" value="1"/>
</dbReference>
<evidence type="ECO:0000256" key="3">
    <source>
        <dbReference type="ARBA" id="ARBA00022553"/>
    </source>
</evidence>
<evidence type="ECO:0000313" key="6">
    <source>
        <dbReference type="Proteomes" id="UP000601223"/>
    </source>
</evidence>
<proteinExistence type="predicted"/>
<feature type="domain" description="Carrier" evidence="4">
    <location>
        <begin position="1556"/>
        <end position="1631"/>
    </location>
</feature>
<sequence length="1644" mass="171045">MSERIHVAFEQQAGTAPDRVAVIAGRVRTSYGDLDARADRVAARLRRAGAAPGSLVGVCVPRDEHLLPALLGVLKSGAAYVPLDPAYPAERLAFIAADTNMSLVVTTRATRHAAASLAATAIDVDGEPDGEVADRPADTGSPADAAYVIYTSGSTGRPKGVVVEHRQTMNLLRWEQSAYPAEELRGMLATASICFDPSISQLFLPLLAGGTVILADNVLALPSLPARDEVTTVYGVPSALAALLREPLPDGVRAVFAGGEPLTRALVDRIYANPGVRRVRNLYGPAECTTTCAIADVGRDEPGEPSLGHPIAGAVFTVRDAAGRPVPDGELGELWIGGPVVARGYLGRESDAFAAEPDGTRVYRSGDLVRRDGDVLRFAGRADDQVKVRGYRVEPGEVEAVLVRHPAVRRACVVARSDADGAAYLVGHVEADGLDERALRGWLAERVPEHLVPTRFRVTGRLPLNPNGKIDKAALPEVAARRDIAVPYVAPRTPAEARVAELAGEVLALPPVGVLDRFGDLGGHSLTAARLCALAGREFGVTVPLAAFLAEPTAAALAALVTVGAGGAGGTDGQANPGGLAGTGAFAGKAGTSGTAGPRSGAAALAPVGTAEHPVRRTGMNRYPLTPTQRELWTLRQVSGVPQVTTVAFRVRLTGPVSADGLRRALDALAGQHEVLRSRVVERDGEPVAVVGGYAGVPVTEHDLRELPRAQRDQRAAEIADEATRHAFDLAAPVPLLRADLIRHTAETAELVLVSDHLACDGWSVGVLLTGLAAELAAPGSAAGPAVQVGDLALRAGAQAGQAAAQWAQELAGASPPGDLFTGQGGFRGGRLTRALPQPLVTGLAELAASCGTSPFTAYLTGLGLLLTGLTARADVLVGAVAARRAEPELDRVVGPLVDVLPVRLRLDGDASLRDALVMAAATTARALDLPRPSTEDLFEAIGTQPRGAMLTPVVLSAQPSGMPVRALAGAVTLELLGELGCGGAQSPLTVYVNETVDGTELQFGYDLGLLDAAAADAFADRLLLVLGGLAGDPDRPLSQLPLVGDAEREQLLRRAAGPALDAPPTVVDAIERQVAARPDEMAVAGAAGQLTFRELWDLSTEVAGVLRGAGTGRGDVVGVCLPRDHRLPSTLLGVWRAGAAYLPLEPELPAERLAWLAADGGARIVLCRKSTAEAAAAVAGTRALDLDTAPPAEQVELEPVLGADLTYLLYTSGSTGTPKGVAVAQSGLAALAASLGREPGIGPGDRMLAVATLSFDTSCAEIWSTLSAGACCVVVERDAAVDGHRLAERIGAHRITVMNVPPTMLRTLLAACWAGAPGLRIWSGGETLDPALARDLLGRVGELWNVYGPTEATVLSAAFRVHAVDETVPIGHAMPGERLYVMDPLGRLAPPGAAGELWIGGAGPALGYHRRPELTAAAFVPDPYVPGGRCYRTGDLVRLRADGELAFCGRRDHQLKIRGYRVELGEIESALRDHPLVAHAVVVAHGQGAEAHLVGYLVGRSAITGEEAAAHLRARLPEYLVPHRWVVLDAFPVMPSGKVDLAALPRPGADRPHTPPGSVMEQLVAEIWAQTLSAERIGALDSFFGLGGHSLAATRVAGRLRDTLGCAVPVRLLFDHPVLSEFARQLENLVIAEIAAESGLRGN</sequence>
<dbReference type="Gene3D" id="3.40.50.980">
    <property type="match status" value="2"/>
</dbReference>
<gene>
    <name evidence="5" type="ORF">Cba03nite_42450</name>
</gene>
<dbReference type="FunFam" id="1.10.1200.10:FF:000005">
    <property type="entry name" value="Nonribosomal peptide synthetase 1"/>
    <property type="match status" value="1"/>
</dbReference>
<feature type="domain" description="Carrier" evidence="4">
    <location>
        <begin position="490"/>
        <end position="565"/>
    </location>
</feature>
<dbReference type="Gene3D" id="1.10.1200.10">
    <property type="entry name" value="ACP-like"/>
    <property type="match status" value="1"/>
</dbReference>
<name>A0A8J3JEC4_9ACTN</name>
<dbReference type="InterPro" id="IPR029058">
    <property type="entry name" value="AB_hydrolase_fold"/>
</dbReference>
<dbReference type="InterPro" id="IPR000873">
    <property type="entry name" value="AMP-dep_synth/lig_dom"/>
</dbReference>
<dbReference type="PANTHER" id="PTHR45527">
    <property type="entry name" value="NONRIBOSOMAL PEPTIDE SYNTHETASE"/>
    <property type="match status" value="1"/>
</dbReference>
<dbReference type="SMART" id="SM00823">
    <property type="entry name" value="PKS_PP"/>
    <property type="match status" value="2"/>
</dbReference>
<dbReference type="GO" id="GO:0008610">
    <property type="term" value="P:lipid biosynthetic process"/>
    <property type="evidence" value="ECO:0007669"/>
    <property type="project" value="UniProtKB-ARBA"/>
</dbReference>